<organism evidence="1">
    <name type="scientific">Arion vulgaris</name>
    <dbReference type="NCBI Taxonomy" id="1028688"/>
    <lineage>
        <taxon>Eukaryota</taxon>
        <taxon>Metazoa</taxon>
        <taxon>Spiralia</taxon>
        <taxon>Lophotrochozoa</taxon>
        <taxon>Mollusca</taxon>
        <taxon>Gastropoda</taxon>
        <taxon>Heterobranchia</taxon>
        <taxon>Euthyneura</taxon>
        <taxon>Panpulmonata</taxon>
        <taxon>Eupulmonata</taxon>
        <taxon>Stylommatophora</taxon>
        <taxon>Helicina</taxon>
        <taxon>Arionoidea</taxon>
        <taxon>Arionidae</taxon>
        <taxon>Arion</taxon>
    </lineage>
</organism>
<evidence type="ECO:0000313" key="1">
    <source>
        <dbReference type="EMBL" id="CEK81910.1"/>
    </source>
</evidence>
<protein>
    <submittedName>
        <fullName evidence="1">Uncharacterized protein</fullName>
    </submittedName>
</protein>
<reference evidence="1" key="1">
    <citation type="submission" date="2014-12" db="EMBL/GenBank/DDBJ databases">
        <title>Insight into the proteome of Arion vulgaris.</title>
        <authorList>
            <person name="Aradska J."/>
            <person name="Bulat T."/>
            <person name="Smidak R."/>
            <person name="Sarate P."/>
            <person name="Gangsoo J."/>
            <person name="Sialana F."/>
            <person name="Bilban M."/>
            <person name="Lubec G."/>
        </authorList>
    </citation>
    <scope>NUCLEOTIDE SEQUENCE</scope>
    <source>
        <tissue evidence="1">Skin</tissue>
    </source>
</reference>
<accession>A0A0B7APS9</accession>
<name>A0A0B7APS9_9EUPU</name>
<sequence>MDERLTCTIVWFKVRKCCTVHRSHSLLIPSMSTGKDKGKAAGEGSRCSG</sequence>
<dbReference type="AlphaFoldDB" id="A0A0B7APS9"/>
<proteinExistence type="predicted"/>
<gene>
    <name evidence="1" type="primary">ORF128610</name>
</gene>
<dbReference type="EMBL" id="HACG01035045">
    <property type="protein sequence ID" value="CEK81910.1"/>
    <property type="molecule type" value="Transcribed_RNA"/>
</dbReference>